<keyword evidence="3 6" id="KW-0808">Transferase</keyword>
<dbReference type="InterPro" id="IPR010610">
    <property type="entry name" value="EryCIII-like_C"/>
</dbReference>
<evidence type="ECO:0000256" key="1">
    <source>
        <dbReference type="ARBA" id="ARBA00006962"/>
    </source>
</evidence>
<dbReference type="SUPFAM" id="SSF53756">
    <property type="entry name" value="UDP-Glycosyltransferase/glycogen phosphorylase"/>
    <property type="match status" value="1"/>
</dbReference>
<dbReference type="Pfam" id="PF06722">
    <property type="entry name" value="EryCIII-like_C"/>
    <property type="match status" value="1"/>
</dbReference>
<dbReference type="Proteomes" id="UP000649573">
    <property type="component" value="Unassembled WGS sequence"/>
</dbReference>
<evidence type="ECO:0000256" key="3">
    <source>
        <dbReference type="ARBA" id="ARBA00022679"/>
    </source>
</evidence>
<dbReference type="InterPro" id="IPR002213">
    <property type="entry name" value="UDP_glucos_trans"/>
</dbReference>
<feature type="domain" description="Erythromycin biosynthesis protein CIII-like C-terminal" evidence="4">
    <location>
        <begin position="235"/>
        <end position="376"/>
    </location>
</feature>
<protein>
    <submittedName>
        <fullName evidence="6">Glycosyl transferase</fullName>
    </submittedName>
</protein>
<reference evidence="7" key="1">
    <citation type="journal article" date="2019" name="Int. J. Syst. Evol. Microbiol.">
        <title>The Global Catalogue of Microorganisms (GCM) 10K type strain sequencing project: providing services to taxonomists for standard genome sequencing and annotation.</title>
        <authorList>
            <consortium name="The Broad Institute Genomics Platform"/>
            <consortium name="The Broad Institute Genome Sequencing Center for Infectious Disease"/>
            <person name="Wu L."/>
            <person name="Ma J."/>
        </authorList>
    </citation>
    <scope>NUCLEOTIDE SEQUENCE [LARGE SCALE GENOMIC DNA]</scope>
    <source>
        <strain evidence="7">JCM 3296</strain>
    </source>
</reference>
<accession>A0ABQ2U963</accession>
<dbReference type="GO" id="GO:0016740">
    <property type="term" value="F:transferase activity"/>
    <property type="evidence" value="ECO:0007669"/>
    <property type="project" value="UniProtKB-KW"/>
</dbReference>
<dbReference type="PANTHER" id="PTHR48050">
    <property type="entry name" value="STEROL 3-BETA-GLUCOSYLTRANSFERASE"/>
    <property type="match status" value="1"/>
</dbReference>
<evidence type="ECO:0000313" key="6">
    <source>
        <dbReference type="EMBL" id="GGU13272.1"/>
    </source>
</evidence>
<keyword evidence="2" id="KW-0328">Glycosyltransferase</keyword>
<dbReference type="Gene3D" id="3.40.50.2000">
    <property type="entry name" value="Glycogen Phosphorylase B"/>
    <property type="match status" value="2"/>
</dbReference>
<evidence type="ECO:0000259" key="4">
    <source>
        <dbReference type="Pfam" id="PF06722"/>
    </source>
</evidence>
<sequence>MSPITTLKKVRILFSCRPAYGHLFPLIPLARAARDAGHDVVFTTGPSFVDQVRGLGFAAHPAGISIGEAESEARRRHGDADVATLGITMFADVLPRATLEDLAPLLPRLRPDLVIYEQSDVGAAKAARDAGIPFVSHVIGRSMPPEIMAAFAPAMAWMWDGDEPVDPMMGDTAIDIWPDAVRDPEVAKLPVVIRQRPTPFDLDVPMPALGSSRPLVYLTLGTVAFGATDVLRAAIDGLARLPVDVLVAVGPGDPALLGEVPDSVHVTGFVPQAKVLERASLVVHHGGTGTVLGTLAAGLPQLVLPQGADQFVNADVLAEKGAGRKLLGEEITADAVADAAGHLLDDPAARNVAAKVADEIAGMPEPAAVVEQLEKLT</sequence>
<comment type="similarity">
    <text evidence="1">Belongs to the glycosyltransferase 28 family.</text>
</comment>
<evidence type="ECO:0000256" key="2">
    <source>
        <dbReference type="ARBA" id="ARBA00022676"/>
    </source>
</evidence>
<comment type="caution">
    <text evidence="6">The sequence shown here is derived from an EMBL/GenBank/DDBJ whole genome shotgun (WGS) entry which is preliminary data.</text>
</comment>
<dbReference type="PANTHER" id="PTHR48050:SF13">
    <property type="entry name" value="STEROL 3-BETA-GLUCOSYLTRANSFERASE UGT80A2"/>
    <property type="match status" value="1"/>
</dbReference>
<dbReference type="InterPro" id="IPR050426">
    <property type="entry name" value="Glycosyltransferase_28"/>
</dbReference>
<feature type="domain" description="Erythromycin biosynthesis protein CIII-like N-terminal" evidence="5">
    <location>
        <begin position="32"/>
        <end position="154"/>
    </location>
</feature>
<proteinExistence type="inferred from homology"/>
<evidence type="ECO:0000313" key="7">
    <source>
        <dbReference type="Proteomes" id="UP000649573"/>
    </source>
</evidence>
<gene>
    <name evidence="6" type="ORF">GCM10010178_00570</name>
</gene>
<dbReference type="CDD" id="cd03784">
    <property type="entry name" value="GT1_Gtf-like"/>
    <property type="match status" value="1"/>
</dbReference>
<dbReference type="InterPro" id="IPR048284">
    <property type="entry name" value="EryCIII-like_N"/>
</dbReference>
<dbReference type="Pfam" id="PF21036">
    <property type="entry name" value="EryCIII-like_N"/>
    <property type="match status" value="1"/>
</dbReference>
<name>A0ABQ2U963_9PSEU</name>
<evidence type="ECO:0000259" key="5">
    <source>
        <dbReference type="Pfam" id="PF21036"/>
    </source>
</evidence>
<organism evidence="6 7">
    <name type="scientific">Lentzea flava</name>
    <dbReference type="NCBI Taxonomy" id="103732"/>
    <lineage>
        <taxon>Bacteria</taxon>
        <taxon>Bacillati</taxon>
        <taxon>Actinomycetota</taxon>
        <taxon>Actinomycetes</taxon>
        <taxon>Pseudonocardiales</taxon>
        <taxon>Pseudonocardiaceae</taxon>
        <taxon>Lentzea</taxon>
    </lineage>
</organism>
<dbReference type="EMBL" id="BMRE01000001">
    <property type="protein sequence ID" value="GGU13272.1"/>
    <property type="molecule type" value="Genomic_DNA"/>
</dbReference>
<keyword evidence="7" id="KW-1185">Reference proteome</keyword>